<protein>
    <submittedName>
        <fullName evidence="2">GNAT family N-acetyltransferase</fullName>
    </submittedName>
</protein>
<dbReference type="GO" id="GO:0016747">
    <property type="term" value="F:acyltransferase activity, transferring groups other than amino-acyl groups"/>
    <property type="evidence" value="ECO:0007669"/>
    <property type="project" value="InterPro"/>
</dbReference>
<evidence type="ECO:0000313" key="2">
    <source>
        <dbReference type="EMBL" id="MUB61705.1"/>
    </source>
</evidence>
<dbReference type="RefSeq" id="WP_055648917.1">
    <property type="nucleotide sequence ID" value="NZ_CZAZ01000001.1"/>
</dbReference>
<dbReference type="EMBL" id="WNME01000001">
    <property type="protein sequence ID" value="MUB61705.1"/>
    <property type="molecule type" value="Genomic_DNA"/>
</dbReference>
<comment type="caution">
    <text evidence="2">The sequence shown here is derived from an EMBL/GenBank/DDBJ whole genome shotgun (WGS) entry which is preliminary data.</text>
</comment>
<dbReference type="Proteomes" id="UP000434223">
    <property type="component" value="Unassembled WGS sequence"/>
</dbReference>
<evidence type="ECO:0000313" key="3">
    <source>
        <dbReference type="Proteomes" id="UP000434223"/>
    </source>
</evidence>
<accession>A0AAW9W9H6</accession>
<dbReference type="AlphaFoldDB" id="A0AAW9W9H6"/>
<evidence type="ECO:0000259" key="1">
    <source>
        <dbReference type="PROSITE" id="PS51186"/>
    </source>
</evidence>
<organism evidence="2 3">
    <name type="scientific">Hungatella hathewayi</name>
    <dbReference type="NCBI Taxonomy" id="154046"/>
    <lineage>
        <taxon>Bacteria</taxon>
        <taxon>Bacillati</taxon>
        <taxon>Bacillota</taxon>
        <taxon>Clostridia</taxon>
        <taxon>Lachnospirales</taxon>
        <taxon>Lachnospiraceae</taxon>
        <taxon>Hungatella</taxon>
    </lineage>
</organism>
<sequence>MSTIMIRNEKETDYSVVEEITRKAFYNIYVPGATEHYLVHIMRQHEDFIPELDFVIELDGRVIGNIMYTKARLIDEAGTEKEILTFGPVSIDPEYQRAGYGKLLLEHSFEQAARLGYDVIVIFGSPMNYVSRGFKSCKKYHVCIENGKYPAAMMVKELIPHALDGRKWFYYDSPVMVVSEEEAQKYDDTLEKLEKKFLPSQEEFYIMSHSFIE</sequence>
<reference evidence="2 3" key="1">
    <citation type="submission" date="2019-09" db="EMBL/GenBank/DDBJ databases">
        <title>Draft genome sequencing of Hungatella hathewayi 123Y-2.</title>
        <authorList>
            <person name="Lv Q."/>
            <person name="Li S."/>
        </authorList>
    </citation>
    <scope>NUCLEOTIDE SEQUENCE [LARGE SCALE GENOMIC DNA]</scope>
    <source>
        <strain evidence="2 3">123Y-2</strain>
    </source>
</reference>
<dbReference type="SUPFAM" id="SSF55729">
    <property type="entry name" value="Acyl-CoA N-acyltransferases (Nat)"/>
    <property type="match status" value="1"/>
</dbReference>
<feature type="domain" description="N-acetyltransferase" evidence="1">
    <location>
        <begin position="4"/>
        <end position="159"/>
    </location>
</feature>
<dbReference type="InterPro" id="IPR000182">
    <property type="entry name" value="GNAT_dom"/>
</dbReference>
<dbReference type="Gene3D" id="3.40.630.30">
    <property type="match status" value="1"/>
</dbReference>
<name>A0AAW9W9H6_9FIRM</name>
<dbReference type="PROSITE" id="PS51186">
    <property type="entry name" value="GNAT"/>
    <property type="match status" value="1"/>
</dbReference>
<proteinExistence type="predicted"/>
<gene>
    <name evidence="2" type="ORF">GNE07_01235</name>
</gene>
<dbReference type="InterPro" id="IPR016181">
    <property type="entry name" value="Acyl_CoA_acyltransferase"/>
</dbReference>
<dbReference type="Pfam" id="PF00583">
    <property type="entry name" value="Acetyltransf_1"/>
    <property type="match status" value="1"/>
</dbReference>
<dbReference type="CDD" id="cd04301">
    <property type="entry name" value="NAT_SF"/>
    <property type="match status" value="1"/>
</dbReference>